<evidence type="ECO:0000313" key="18">
    <source>
        <dbReference type="Proteomes" id="UP001059480"/>
    </source>
</evidence>
<proteinExistence type="predicted"/>
<dbReference type="InterPro" id="IPR003661">
    <property type="entry name" value="HisK_dim/P_dom"/>
</dbReference>
<dbReference type="Pfam" id="PF00512">
    <property type="entry name" value="HisKA"/>
    <property type="match status" value="1"/>
</dbReference>
<keyword evidence="11 14" id="KW-1133">Transmembrane helix</keyword>
<keyword evidence="12" id="KW-0902">Two-component regulatory system</keyword>
<feature type="domain" description="Histidine kinase" evidence="15">
    <location>
        <begin position="247"/>
        <end position="462"/>
    </location>
</feature>
<keyword evidence="10" id="KW-0067">ATP-binding</keyword>
<feature type="transmembrane region" description="Helical" evidence="14">
    <location>
        <begin position="160"/>
        <end position="181"/>
    </location>
</feature>
<keyword evidence="13 14" id="KW-0472">Membrane</keyword>
<reference evidence="17" key="1">
    <citation type="submission" date="2022-07" db="EMBL/GenBank/DDBJ databases">
        <authorList>
            <person name="Jung M.-Y."/>
            <person name="Lee M."/>
        </authorList>
    </citation>
    <scope>NUCLEOTIDE SEQUENCE</scope>
    <source>
        <strain evidence="17">S8</strain>
    </source>
</reference>
<keyword evidence="6" id="KW-0808">Transferase</keyword>
<dbReference type="SUPFAM" id="SSF55874">
    <property type="entry name" value="ATPase domain of HSP90 chaperone/DNA topoisomerase II/histidine kinase"/>
    <property type="match status" value="1"/>
</dbReference>
<dbReference type="EC" id="2.7.13.3" evidence="3"/>
<evidence type="ECO:0000256" key="4">
    <source>
        <dbReference type="ARBA" id="ARBA00022475"/>
    </source>
</evidence>
<evidence type="ECO:0000259" key="16">
    <source>
        <dbReference type="PROSITE" id="PS50885"/>
    </source>
</evidence>
<keyword evidence="5" id="KW-0597">Phosphoprotein</keyword>
<keyword evidence="9 17" id="KW-0418">Kinase</keyword>
<comment type="subcellular location">
    <subcellularLocation>
        <location evidence="2">Cell membrane</location>
        <topology evidence="2">Multi-pass membrane protein</topology>
    </subcellularLocation>
</comment>
<evidence type="ECO:0000256" key="11">
    <source>
        <dbReference type="ARBA" id="ARBA00022989"/>
    </source>
</evidence>
<dbReference type="PANTHER" id="PTHR45528">
    <property type="entry name" value="SENSOR HISTIDINE KINASE CPXA"/>
    <property type="match status" value="1"/>
</dbReference>
<dbReference type="GO" id="GO:0016301">
    <property type="term" value="F:kinase activity"/>
    <property type="evidence" value="ECO:0007669"/>
    <property type="project" value="UniProtKB-KW"/>
</dbReference>
<dbReference type="InterPro" id="IPR050398">
    <property type="entry name" value="HssS/ArlS-like"/>
</dbReference>
<dbReference type="EMBL" id="JANHNZ010000009">
    <property type="protein sequence ID" value="MCQ9210530.1"/>
    <property type="molecule type" value="Genomic_DNA"/>
</dbReference>
<evidence type="ECO:0000256" key="12">
    <source>
        <dbReference type="ARBA" id="ARBA00023012"/>
    </source>
</evidence>
<dbReference type="InterPro" id="IPR036890">
    <property type="entry name" value="HATPase_C_sf"/>
</dbReference>
<evidence type="ECO:0000313" key="17">
    <source>
        <dbReference type="EMBL" id="MCQ9210530.1"/>
    </source>
</evidence>
<reference evidence="17" key="2">
    <citation type="journal article" date="2023" name="Curr. Microbiol.">
        <title>Granulicatella seriolae sp. nov., a Novel Facultative Anaerobe Isolated from Yellowtail Marine Fish.</title>
        <authorList>
            <person name="Lee M."/>
            <person name="Choi Y.J."/>
            <person name="Farooq A."/>
            <person name="Jeong J.B."/>
            <person name="Jung M.Y."/>
        </authorList>
    </citation>
    <scope>NUCLEOTIDE SEQUENCE</scope>
    <source>
        <strain evidence="17">S8</strain>
    </source>
</reference>
<keyword evidence="18" id="KW-1185">Reference proteome</keyword>
<dbReference type="InterPro" id="IPR005467">
    <property type="entry name" value="His_kinase_dom"/>
</dbReference>
<dbReference type="CDD" id="cd00082">
    <property type="entry name" value="HisKA"/>
    <property type="match status" value="1"/>
</dbReference>
<evidence type="ECO:0000256" key="5">
    <source>
        <dbReference type="ARBA" id="ARBA00022553"/>
    </source>
</evidence>
<evidence type="ECO:0000256" key="6">
    <source>
        <dbReference type="ARBA" id="ARBA00022679"/>
    </source>
</evidence>
<keyword evidence="4" id="KW-1003">Cell membrane</keyword>
<dbReference type="PROSITE" id="PS50109">
    <property type="entry name" value="HIS_KIN"/>
    <property type="match status" value="1"/>
</dbReference>
<protein>
    <recommendedName>
        <fullName evidence="3">histidine kinase</fullName>
        <ecNumber evidence="3">2.7.13.3</ecNumber>
    </recommendedName>
</protein>
<dbReference type="RefSeq" id="WP_256945643.1">
    <property type="nucleotide sequence ID" value="NZ_JANHNZ010000009.1"/>
</dbReference>
<dbReference type="PANTHER" id="PTHR45528:SF1">
    <property type="entry name" value="SENSOR HISTIDINE KINASE CPXA"/>
    <property type="match status" value="1"/>
</dbReference>
<dbReference type="Pfam" id="PF02518">
    <property type="entry name" value="HATPase_c"/>
    <property type="match status" value="1"/>
</dbReference>
<evidence type="ECO:0000256" key="3">
    <source>
        <dbReference type="ARBA" id="ARBA00012438"/>
    </source>
</evidence>
<dbReference type="InterPro" id="IPR003660">
    <property type="entry name" value="HAMP_dom"/>
</dbReference>
<gene>
    <name evidence="17" type="ORF">NPA36_08200</name>
</gene>
<evidence type="ECO:0000256" key="14">
    <source>
        <dbReference type="SAM" id="Phobius"/>
    </source>
</evidence>
<comment type="catalytic activity">
    <reaction evidence="1">
        <text>ATP + protein L-histidine = ADP + protein N-phospho-L-histidine.</text>
        <dbReference type="EC" id="2.7.13.3"/>
    </reaction>
</comment>
<accession>A0ABT1WRA7</accession>
<reference evidence="17" key="3">
    <citation type="journal article" date="2023" name="Microbiol. Resour. Announc.">
        <title>Draft Genome Sequence of Granulicatella sp. Strain S8, Isolated from a Marine Fish, Seriola quinqueradiata.</title>
        <authorList>
            <person name="Lee M."/>
            <person name="Farooq A."/>
            <person name="Jeong J.B."/>
            <person name="Jung M.Y."/>
        </authorList>
    </citation>
    <scope>NUCLEOTIDE SEQUENCE</scope>
    <source>
        <strain evidence="17">S8</strain>
    </source>
</reference>
<dbReference type="Gene3D" id="1.10.287.130">
    <property type="match status" value="1"/>
</dbReference>
<dbReference type="SUPFAM" id="SSF47384">
    <property type="entry name" value="Homodimeric domain of signal transducing histidine kinase"/>
    <property type="match status" value="1"/>
</dbReference>
<keyword evidence="7 14" id="KW-0812">Transmembrane</keyword>
<dbReference type="InterPro" id="IPR003594">
    <property type="entry name" value="HATPase_dom"/>
</dbReference>
<evidence type="ECO:0000256" key="2">
    <source>
        <dbReference type="ARBA" id="ARBA00004651"/>
    </source>
</evidence>
<organism evidence="17 18">
    <name type="scientific">Granulicatella seriolae</name>
    <dbReference type="NCBI Taxonomy" id="2967226"/>
    <lineage>
        <taxon>Bacteria</taxon>
        <taxon>Bacillati</taxon>
        <taxon>Bacillota</taxon>
        <taxon>Bacilli</taxon>
        <taxon>Lactobacillales</taxon>
        <taxon>Carnobacteriaceae</taxon>
        <taxon>Granulicatella</taxon>
    </lineage>
</organism>
<dbReference type="InterPro" id="IPR036097">
    <property type="entry name" value="HisK_dim/P_sf"/>
</dbReference>
<evidence type="ECO:0000256" key="7">
    <source>
        <dbReference type="ARBA" id="ARBA00022692"/>
    </source>
</evidence>
<comment type="caution">
    <text evidence="17">The sequence shown here is derived from an EMBL/GenBank/DDBJ whole genome shotgun (WGS) entry which is preliminary data.</text>
</comment>
<evidence type="ECO:0000259" key="15">
    <source>
        <dbReference type="PROSITE" id="PS50109"/>
    </source>
</evidence>
<dbReference type="Pfam" id="PF00672">
    <property type="entry name" value="HAMP"/>
    <property type="match status" value="1"/>
</dbReference>
<dbReference type="PROSITE" id="PS50885">
    <property type="entry name" value="HAMP"/>
    <property type="match status" value="1"/>
</dbReference>
<dbReference type="Gene3D" id="6.10.340.10">
    <property type="match status" value="1"/>
</dbReference>
<evidence type="ECO:0000256" key="13">
    <source>
        <dbReference type="ARBA" id="ARBA00023136"/>
    </source>
</evidence>
<evidence type="ECO:0000256" key="8">
    <source>
        <dbReference type="ARBA" id="ARBA00022741"/>
    </source>
</evidence>
<sequence>MKYFYQQLFGFLAVALVTISVCGGMIYSFNMQNIYLQRAQQLSGYAQSIIVNQLTSEELQQATKLMENEHVQIAIFDKNNYMTYPFSTFVQSSTLSQSELLRLRGGEIIQFRRTNFSLSDTEMVTIYYPIFKSQEYSGFIAIGSPVSRIQAQLNELRDNLILAFGIATLVAMLLSLFFARYQTIRINRLRKATHEIAQGNFDIEIPTKSKDEFDDLATDFNQMVCSLKKSEQEIDRQENLRRQFMMDVAHEMRTPLTTMNGLLEGLAHNMIPESRRERSLELISNETQRLIRLVNENLDYEKIRSDQIVLTKQVFDGKKAFQTVVDQLQELSKTKENSLSFECSDNFKIYADYDRFVQILFNITKNAIQFTDHGNVLIKGYQEKNDSVIEISDSGIGISAKEIESIWERFYKADVSRKSTKYGESGIGLAIVKSLVNRHNGTIDVTSQENVGTTFTIRLPKA</sequence>
<name>A0ABT1WRA7_9LACT</name>
<keyword evidence="8" id="KW-0547">Nucleotide-binding</keyword>
<dbReference type="CDD" id="cd06225">
    <property type="entry name" value="HAMP"/>
    <property type="match status" value="1"/>
</dbReference>
<dbReference type="SMART" id="SM00304">
    <property type="entry name" value="HAMP"/>
    <property type="match status" value="1"/>
</dbReference>
<dbReference type="Proteomes" id="UP001059480">
    <property type="component" value="Unassembled WGS sequence"/>
</dbReference>
<feature type="domain" description="HAMP" evidence="16">
    <location>
        <begin position="180"/>
        <end position="232"/>
    </location>
</feature>
<dbReference type="InterPro" id="IPR004358">
    <property type="entry name" value="Sig_transdc_His_kin-like_C"/>
</dbReference>
<evidence type="ECO:0000256" key="10">
    <source>
        <dbReference type="ARBA" id="ARBA00022840"/>
    </source>
</evidence>
<dbReference type="PRINTS" id="PR00344">
    <property type="entry name" value="BCTRLSENSOR"/>
</dbReference>
<dbReference type="Gene3D" id="3.30.565.10">
    <property type="entry name" value="Histidine kinase-like ATPase, C-terminal domain"/>
    <property type="match status" value="1"/>
</dbReference>
<dbReference type="SMART" id="SM00387">
    <property type="entry name" value="HATPase_c"/>
    <property type="match status" value="1"/>
</dbReference>
<evidence type="ECO:0000256" key="9">
    <source>
        <dbReference type="ARBA" id="ARBA00022777"/>
    </source>
</evidence>
<evidence type="ECO:0000256" key="1">
    <source>
        <dbReference type="ARBA" id="ARBA00000085"/>
    </source>
</evidence>
<dbReference type="SMART" id="SM00388">
    <property type="entry name" value="HisKA"/>
    <property type="match status" value="1"/>
</dbReference>
<dbReference type="SUPFAM" id="SSF158472">
    <property type="entry name" value="HAMP domain-like"/>
    <property type="match status" value="1"/>
</dbReference>